<evidence type="ECO:0000313" key="2">
    <source>
        <dbReference type="EMBL" id="GLT21405.1"/>
    </source>
</evidence>
<dbReference type="Proteomes" id="UP001157167">
    <property type="component" value="Unassembled WGS sequence"/>
</dbReference>
<keyword evidence="1" id="KW-0812">Transmembrane</keyword>
<feature type="transmembrane region" description="Helical" evidence="1">
    <location>
        <begin position="107"/>
        <end position="126"/>
    </location>
</feature>
<evidence type="ECO:0000313" key="3">
    <source>
        <dbReference type="Proteomes" id="UP001157167"/>
    </source>
</evidence>
<organism evidence="2 3">
    <name type="scientific">Zoogloea oryzae</name>
    <dbReference type="NCBI Taxonomy" id="310767"/>
    <lineage>
        <taxon>Bacteria</taxon>
        <taxon>Pseudomonadati</taxon>
        <taxon>Pseudomonadota</taxon>
        <taxon>Betaproteobacteria</taxon>
        <taxon>Rhodocyclales</taxon>
        <taxon>Zoogloeaceae</taxon>
        <taxon>Zoogloea</taxon>
    </lineage>
</organism>
<feature type="transmembrane region" description="Helical" evidence="1">
    <location>
        <begin position="208"/>
        <end position="227"/>
    </location>
</feature>
<protein>
    <recommendedName>
        <fullName evidence="4">Membrane protein 6-pyruvoyl-tetrahydropterin synthase-related domain-containing protein</fullName>
    </recommendedName>
</protein>
<feature type="transmembrane region" description="Helical" evidence="1">
    <location>
        <begin position="362"/>
        <end position="383"/>
    </location>
</feature>
<keyword evidence="3" id="KW-1185">Reference proteome</keyword>
<sequence length="597" mass="65922">MIYSPSAPAPMSLRQGVIAFCLLLALALVLHFPHFGSHTGDPNFDFYLHYHWAKEYAQRFAEGWLYPRWTFFARYGLGEPIFVFYSPLYYLLTALLTLTGLGTWNAMHVVEVLSNAVFGYFIYLTCRHYTSNRLALVAAFAASANPFLVMLHYKFQGFAWASVGYAAHGMLLWSMFRPKASFERINLWAAAALGIAVVGHTMSTLVMLISYSAAVFVAPTAWGGVSFAGIVRRLLAWAGTVAIGLGLGAFYLLPALGSTSLINVEGWTGPHILQAFAWPTFSALINGVQWFSFQWPLAVPVLALVIVEGWFLFRLRAGAGQAANPLLIRLFMVLAVSVFFASELSYPLWTFEWPLLRIQLPYRFLSVGYVMVIVIGVVAAQVAGKVGRRGWAAGLLRSVMAIGVLGLLIAGKATYLDGGPLPSTVVKDEYTFTPLAQWKRTPNGGFRCDLAPADCEELPFSAGAFRGTSEYLTRFAPPAWVDYAIAGFEKECQNDGARCGPAHHVANTVTWKIDALADTTVHLPVFYFPMWALERDGQPVPMQYDARNGLMQVDLPAGTHEVRLIWTETPLFERARWISMASLGVLIALAVAGRVRR</sequence>
<feature type="transmembrane region" description="Helical" evidence="1">
    <location>
        <begin position="157"/>
        <end position="173"/>
    </location>
</feature>
<accession>A0ABQ6F9B2</accession>
<evidence type="ECO:0000256" key="1">
    <source>
        <dbReference type="SAM" id="Phobius"/>
    </source>
</evidence>
<evidence type="ECO:0008006" key="4">
    <source>
        <dbReference type="Google" id="ProtNLM"/>
    </source>
</evidence>
<feature type="transmembrane region" description="Helical" evidence="1">
    <location>
        <begin position="133"/>
        <end position="151"/>
    </location>
</feature>
<name>A0ABQ6F9B2_9RHOO</name>
<reference evidence="3" key="1">
    <citation type="journal article" date="2019" name="Int. J. Syst. Evol. Microbiol.">
        <title>The Global Catalogue of Microorganisms (GCM) 10K type strain sequencing project: providing services to taxonomists for standard genome sequencing and annotation.</title>
        <authorList>
            <consortium name="The Broad Institute Genomics Platform"/>
            <consortium name="The Broad Institute Genome Sequencing Center for Infectious Disease"/>
            <person name="Wu L."/>
            <person name="Ma J."/>
        </authorList>
    </citation>
    <scope>NUCLEOTIDE SEQUENCE [LARGE SCALE GENOMIC DNA]</scope>
    <source>
        <strain evidence="3">NBRC 102407</strain>
    </source>
</reference>
<feature type="transmembrane region" description="Helical" evidence="1">
    <location>
        <begin position="12"/>
        <end position="32"/>
    </location>
</feature>
<feature type="transmembrane region" description="Helical" evidence="1">
    <location>
        <begin position="325"/>
        <end position="342"/>
    </location>
</feature>
<keyword evidence="1" id="KW-0472">Membrane</keyword>
<feature type="transmembrane region" description="Helical" evidence="1">
    <location>
        <begin position="293"/>
        <end position="313"/>
    </location>
</feature>
<feature type="transmembrane region" description="Helical" evidence="1">
    <location>
        <begin position="82"/>
        <end position="101"/>
    </location>
</feature>
<keyword evidence="1" id="KW-1133">Transmembrane helix</keyword>
<proteinExistence type="predicted"/>
<feature type="transmembrane region" description="Helical" evidence="1">
    <location>
        <begin position="185"/>
        <end position="202"/>
    </location>
</feature>
<comment type="caution">
    <text evidence="2">The sequence shown here is derived from an EMBL/GenBank/DDBJ whole genome shotgun (WGS) entry which is preliminary data.</text>
</comment>
<gene>
    <name evidence="2" type="ORF">GCM10007933_08570</name>
</gene>
<dbReference type="EMBL" id="BSPX01000007">
    <property type="protein sequence ID" value="GLT21405.1"/>
    <property type="molecule type" value="Genomic_DNA"/>
</dbReference>
<dbReference type="RefSeq" id="WP_284186852.1">
    <property type="nucleotide sequence ID" value="NZ_BSPX01000007.1"/>
</dbReference>
<feature type="transmembrane region" description="Helical" evidence="1">
    <location>
        <begin position="395"/>
        <end position="415"/>
    </location>
</feature>
<feature type="transmembrane region" description="Helical" evidence="1">
    <location>
        <begin position="234"/>
        <end position="253"/>
    </location>
</feature>